<dbReference type="STRING" id="4795.A0A225WHN3"/>
<evidence type="ECO:0000313" key="1">
    <source>
        <dbReference type="EMBL" id="OWZ16390.1"/>
    </source>
</evidence>
<reference evidence="2" key="1">
    <citation type="submission" date="2017-03" db="EMBL/GenBank/DDBJ databases">
        <title>Phytopthora megakarya and P. palmivora, two closely related causual agents of cacao black pod achieved similar genome size and gene model numbers by different mechanisms.</title>
        <authorList>
            <person name="Ali S."/>
            <person name="Shao J."/>
            <person name="Larry D.J."/>
            <person name="Kronmiller B."/>
            <person name="Shen D."/>
            <person name="Strem M.D."/>
            <person name="Melnick R.L."/>
            <person name="Guiltinan M.J."/>
            <person name="Tyler B.M."/>
            <person name="Meinhardt L.W."/>
            <person name="Bailey B.A."/>
        </authorList>
    </citation>
    <scope>NUCLEOTIDE SEQUENCE [LARGE SCALE GENOMIC DNA]</scope>
    <source>
        <strain evidence="2">zdho120</strain>
    </source>
</reference>
<sequence length="310" mass="35990">MLAYGCSADSLDENLLCAESTALAYTKRFCQNVIDIFEEEYLRGPTEQDIEQQLQFSAERGFPGCIGSLDCMHWMWEMCPYALKGQYAGKEKKPSIVLEAVADYRLWIWRFYFGAAGSNNDINILDSSPLVNKFILQQNICDHTYTVAGKQFEQLYYLVDGIYPQFSCFVPTISQPETPKEKYFAKQQEAARKDVERTFGVLQKRFHILKKPSQVWYAEDMLSVMKACVILHNMIVEDEWAVEGLENLPEEKTHVLTTTRVRNNGVRADEEQINVREFIARRHLIRSERNHVILKQALVDHLWEIKGKKK</sequence>
<dbReference type="Proteomes" id="UP000198211">
    <property type="component" value="Unassembled WGS sequence"/>
</dbReference>
<dbReference type="AlphaFoldDB" id="A0A225WHN3"/>
<evidence type="ECO:0008006" key="3">
    <source>
        <dbReference type="Google" id="ProtNLM"/>
    </source>
</evidence>
<dbReference type="EMBL" id="NBNE01000942">
    <property type="protein sequence ID" value="OWZ16390.1"/>
    <property type="molecule type" value="Genomic_DNA"/>
</dbReference>
<dbReference type="Pfam" id="PF04827">
    <property type="entry name" value="Plant_tran"/>
    <property type="match status" value="1"/>
</dbReference>
<accession>A0A225WHN3</accession>
<name>A0A225WHN3_9STRA</name>
<dbReference type="OrthoDB" id="160628at2759"/>
<keyword evidence="2" id="KW-1185">Reference proteome</keyword>
<dbReference type="PANTHER" id="PTHR47150:SF5">
    <property type="entry name" value="OS07G0546750 PROTEIN"/>
    <property type="match status" value="1"/>
</dbReference>
<dbReference type="PANTHER" id="PTHR47150">
    <property type="entry name" value="OS12G0169200 PROTEIN"/>
    <property type="match status" value="1"/>
</dbReference>
<protein>
    <recommendedName>
        <fullName evidence="3">DDE Tnp4 domain-containing protein</fullName>
    </recommendedName>
</protein>
<proteinExistence type="predicted"/>
<evidence type="ECO:0000313" key="2">
    <source>
        <dbReference type="Proteomes" id="UP000198211"/>
    </source>
</evidence>
<organism evidence="1 2">
    <name type="scientific">Phytophthora megakarya</name>
    <dbReference type="NCBI Taxonomy" id="4795"/>
    <lineage>
        <taxon>Eukaryota</taxon>
        <taxon>Sar</taxon>
        <taxon>Stramenopiles</taxon>
        <taxon>Oomycota</taxon>
        <taxon>Peronosporomycetes</taxon>
        <taxon>Peronosporales</taxon>
        <taxon>Peronosporaceae</taxon>
        <taxon>Phytophthora</taxon>
    </lineage>
</organism>
<comment type="caution">
    <text evidence="1">The sequence shown here is derived from an EMBL/GenBank/DDBJ whole genome shotgun (WGS) entry which is preliminary data.</text>
</comment>
<dbReference type="InterPro" id="IPR006912">
    <property type="entry name" value="Harbinger_derived_prot"/>
</dbReference>
<gene>
    <name evidence="1" type="ORF">PHMEG_0009833</name>
</gene>